<feature type="compositionally biased region" description="Pro residues" evidence="1">
    <location>
        <begin position="177"/>
        <end position="190"/>
    </location>
</feature>
<feature type="region of interest" description="Disordered" evidence="1">
    <location>
        <begin position="284"/>
        <end position="318"/>
    </location>
</feature>
<dbReference type="OrthoDB" id="72441at2759"/>
<reference evidence="3" key="1">
    <citation type="submission" date="2022-07" db="EMBL/GenBank/DDBJ databases">
        <title>Phylogenomic reconstructions and comparative analyses of Kickxellomycotina fungi.</title>
        <authorList>
            <person name="Reynolds N.K."/>
            <person name="Stajich J.E."/>
            <person name="Barry K."/>
            <person name="Grigoriev I.V."/>
            <person name="Crous P."/>
            <person name="Smith M.E."/>
        </authorList>
    </citation>
    <scope>NUCLEOTIDE SEQUENCE</scope>
    <source>
        <strain evidence="3">BCRC 34381</strain>
    </source>
</reference>
<protein>
    <recommendedName>
        <fullName evidence="2">Peroxin/Ferlin domain-containing protein</fullName>
    </recommendedName>
</protein>
<dbReference type="EMBL" id="JANBOI010000418">
    <property type="protein sequence ID" value="KAJ1730701.1"/>
    <property type="molecule type" value="Genomic_DNA"/>
</dbReference>
<gene>
    <name evidence="3" type="ORF">LPJ61_002878</name>
</gene>
<dbReference type="InterPro" id="IPR051513">
    <property type="entry name" value="Tectonin_beta-prop"/>
</dbReference>
<feature type="region of interest" description="Disordered" evidence="1">
    <location>
        <begin position="216"/>
        <end position="269"/>
    </location>
</feature>
<dbReference type="Proteomes" id="UP001143981">
    <property type="component" value="Unassembled WGS sequence"/>
</dbReference>
<dbReference type="InterPro" id="IPR006614">
    <property type="entry name" value="Peroxin/Ferlin"/>
</dbReference>
<feature type="non-terminal residue" evidence="3">
    <location>
        <position position="318"/>
    </location>
</feature>
<evidence type="ECO:0000259" key="2">
    <source>
        <dbReference type="SMART" id="SM00694"/>
    </source>
</evidence>
<dbReference type="GO" id="GO:0007031">
    <property type="term" value="P:peroxisome organization"/>
    <property type="evidence" value="ECO:0007669"/>
    <property type="project" value="UniProtKB-ARBA"/>
</dbReference>
<evidence type="ECO:0000313" key="4">
    <source>
        <dbReference type="Proteomes" id="UP001143981"/>
    </source>
</evidence>
<dbReference type="AlphaFoldDB" id="A0A9W7YDM3"/>
<dbReference type="GO" id="GO:0005778">
    <property type="term" value="C:peroxisomal membrane"/>
    <property type="evidence" value="ECO:0007669"/>
    <property type="project" value="UniProtKB-ARBA"/>
</dbReference>
<comment type="caution">
    <text evidence="3">The sequence shown here is derived from an EMBL/GenBank/DDBJ whole genome shotgun (WGS) entry which is preliminary data.</text>
</comment>
<accession>A0A9W7YDM3</accession>
<feature type="domain" description="Peroxin/Ferlin" evidence="2">
    <location>
        <begin position="53"/>
        <end position="89"/>
    </location>
</feature>
<name>A0A9W7YDM3_9FUNG</name>
<evidence type="ECO:0000313" key="3">
    <source>
        <dbReference type="EMBL" id="KAJ1730701.1"/>
    </source>
</evidence>
<keyword evidence="4" id="KW-1185">Reference proteome</keyword>
<proteinExistence type="predicted"/>
<dbReference type="Pfam" id="PF06398">
    <property type="entry name" value="Pex24p"/>
    <property type="match status" value="1"/>
</dbReference>
<feature type="compositionally biased region" description="Acidic residues" evidence="1">
    <location>
        <begin position="294"/>
        <end position="303"/>
    </location>
</feature>
<evidence type="ECO:0000256" key="1">
    <source>
        <dbReference type="SAM" id="MobiDB-lite"/>
    </source>
</evidence>
<dbReference type="PANTHER" id="PTHR23250">
    <property type="entry name" value="DYSFERLIN-RELATED"/>
    <property type="match status" value="1"/>
</dbReference>
<dbReference type="PANTHER" id="PTHR23250:SF1">
    <property type="entry name" value="TECTONIN BETA-PROPELLER REPEAT-CONTAINING PROTEIN 1"/>
    <property type="match status" value="1"/>
</dbReference>
<sequence length="318" mass="34305">MSRLHPMDPPPWCDPAMRLTLPNVHSFQLPDPSWEWVSPRWLIDMTLDVDDDGWQYASRFSATTAWHGHASASRSFVRRRRWLRLRRRLLPTASAADGLLGATEKCLNEGMDLAAPIRKRRSSAPKDMATKIKCKISRNYVGKCPKVPATQTSAPLTFTLKDGRYRSHRTKAAVRAPTPPPSPADAPPQQSPADAASEGLLAPAVRHVLGSMLSSGHLGARRASDVSVASDRLGAGTQKRKGIDAASGGDQAPEGGQAPDGDQTSDHSQGSICESIIVAETYGQPHISFAADDAGNESDDESDDGKAPADPIVEQLHR</sequence>
<dbReference type="SMART" id="SM00694">
    <property type="entry name" value="DysFC"/>
    <property type="match status" value="1"/>
</dbReference>
<organism evidence="3 4">
    <name type="scientific">Coemansia biformis</name>
    <dbReference type="NCBI Taxonomy" id="1286918"/>
    <lineage>
        <taxon>Eukaryota</taxon>
        <taxon>Fungi</taxon>
        <taxon>Fungi incertae sedis</taxon>
        <taxon>Zoopagomycota</taxon>
        <taxon>Kickxellomycotina</taxon>
        <taxon>Kickxellomycetes</taxon>
        <taxon>Kickxellales</taxon>
        <taxon>Kickxellaceae</taxon>
        <taxon>Coemansia</taxon>
    </lineage>
</organism>
<feature type="region of interest" description="Disordered" evidence="1">
    <location>
        <begin position="162"/>
        <end position="195"/>
    </location>
</feature>
<dbReference type="InterPro" id="IPR010482">
    <property type="entry name" value="TECPR1-like_DysF"/>
</dbReference>